<dbReference type="AlphaFoldDB" id="A8N3I8"/>
<dbReference type="InterPro" id="IPR040648">
    <property type="entry name" value="HMGXB3_CxC4"/>
</dbReference>
<protein>
    <recommendedName>
        <fullName evidence="2">HMG domain-containing protein</fullName>
    </recommendedName>
</protein>
<evidence type="ECO:0000313" key="3">
    <source>
        <dbReference type="EMBL" id="EAU92388.2"/>
    </source>
</evidence>
<keyword evidence="4" id="KW-1185">Reference proteome</keyword>
<feature type="compositionally biased region" description="Low complexity" evidence="1">
    <location>
        <begin position="549"/>
        <end position="561"/>
    </location>
</feature>
<feature type="region of interest" description="Disordered" evidence="1">
    <location>
        <begin position="731"/>
        <end position="757"/>
    </location>
</feature>
<name>A8N3I8_COPC7</name>
<feature type="region of interest" description="Disordered" evidence="1">
    <location>
        <begin position="1"/>
        <end position="88"/>
    </location>
</feature>
<proteinExistence type="predicted"/>
<dbReference type="OrthoDB" id="5598737at2759"/>
<feature type="domain" description="HMG" evidence="2">
    <location>
        <begin position="324"/>
        <end position="454"/>
    </location>
</feature>
<dbReference type="EMBL" id="AACS02000001">
    <property type="protein sequence ID" value="EAU92388.2"/>
    <property type="molecule type" value="Genomic_DNA"/>
</dbReference>
<dbReference type="PANTHER" id="PTHR34305:SF1">
    <property type="entry name" value="SWIM-TYPE DOMAIN-CONTAINING PROTEIN"/>
    <property type="match status" value="1"/>
</dbReference>
<dbReference type="InParanoid" id="A8N3I8"/>
<accession>A8N3I8</accession>
<feature type="compositionally biased region" description="Polar residues" evidence="1">
    <location>
        <begin position="57"/>
        <end position="80"/>
    </location>
</feature>
<evidence type="ECO:0000313" key="4">
    <source>
        <dbReference type="Proteomes" id="UP000001861"/>
    </source>
</evidence>
<gene>
    <name evidence="3" type="ORF">CC1G_00607</name>
</gene>
<dbReference type="eggNOG" id="ENOG502S87Y">
    <property type="taxonomic scope" value="Eukaryota"/>
</dbReference>
<dbReference type="GeneID" id="6005857"/>
<organism evidence="3 4">
    <name type="scientific">Coprinopsis cinerea (strain Okayama-7 / 130 / ATCC MYA-4618 / FGSC 9003)</name>
    <name type="common">Inky cap fungus</name>
    <name type="synonym">Hormographiella aspergillata</name>
    <dbReference type="NCBI Taxonomy" id="240176"/>
    <lineage>
        <taxon>Eukaryota</taxon>
        <taxon>Fungi</taxon>
        <taxon>Dikarya</taxon>
        <taxon>Basidiomycota</taxon>
        <taxon>Agaricomycotina</taxon>
        <taxon>Agaricomycetes</taxon>
        <taxon>Agaricomycetidae</taxon>
        <taxon>Agaricales</taxon>
        <taxon>Agaricineae</taxon>
        <taxon>Psathyrellaceae</taxon>
        <taxon>Coprinopsis</taxon>
    </lineage>
</organism>
<feature type="region of interest" description="Disordered" evidence="1">
    <location>
        <begin position="539"/>
        <end position="565"/>
    </location>
</feature>
<feature type="compositionally biased region" description="Basic and acidic residues" evidence="1">
    <location>
        <begin position="743"/>
        <end position="757"/>
    </location>
</feature>
<evidence type="ECO:0000259" key="2">
    <source>
        <dbReference type="Pfam" id="PF18717"/>
    </source>
</evidence>
<dbReference type="OMA" id="CISHTSI"/>
<dbReference type="Pfam" id="PF18717">
    <property type="entry name" value="CxC4"/>
    <property type="match status" value="1"/>
</dbReference>
<dbReference type="PANTHER" id="PTHR34305">
    <property type="entry name" value="EXPRESSED PROTEIN"/>
    <property type="match status" value="1"/>
</dbReference>
<dbReference type="RefSeq" id="XP_001829428.2">
    <property type="nucleotide sequence ID" value="XM_001829376.2"/>
</dbReference>
<dbReference type="VEuPathDB" id="FungiDB:CC1G_00607"/>
<dbReference type="Proteomes" id="UP000001861">
    <property type="component" value="Unassembled WGS sequence"/>
</dbReference>
<comment type="caution">
    <text evidence="3">The sequence shown here is derived from an EMBL/GenBank/DDBJ whole genome shotgun (WGS) entry which is preliminary data.</text>
</comment>
<reference evidence="3 4" key="1">
    <citation type="journal article" date="2010" name="Proc. Natl. Acad. Sci. U.S.A.">
        <title>Insights into evolution of multicellular fungi from the assembled chromosomes of the mushroom Coprinopsis cinerea (Coprinus cinereus).</title>
        <authorList>
            <person name="Stajich J.E."/>
            <person name="Wilke S.K."/>
            <person name="Ahren D."/>
            <person name="Au C.H."/>
            <person name="Birren B.W."/>
            <person name="Borodovsky M."/>
            <person name="Burns C."/>
            <person name="Canback B."/>
            <person name="Casselton L.A."/>
            <person name="Cheng C.K."/>
            <person name="Deng J."/>
            <person name="Dietrich F.S."/>
            <person name="Fargo D.C."/>
            <person name="Farman M.L."/>
            <person name="Gathman A.C."/>
            <person name="Goldberg J."/>
            <person name="Guigo R."/>
            <person name="Hoegger P.J."/>
            <person name="Hooker J.B."/>
            <person name="Huggins A."/>
            <person name="James T.Y."/>
            <person name="Kamada T."/>
            <person name="Kilaru S."/>
            <person name="Kodira C."/>
            <person name="Kues U."/>
            <person name="Kupfer D."/>
            <person name="Kwan H.S."/>
            <person name="Lomsadze A."/>
            <person name="Li W."/>
            <person name="Lilly W.W."/>
            <person name="Ma L.J."/>
            <person name="Mackey A.J."/>
            <person name="Manning G."/>
            <person name="Martin F."/>
            <person name="Muraguchi H."/>
            <person name="Natvig D.O."/>
            <person name="Palmerini H."/>
            <person name="Ramesh M.A."/>
            <person name="Rehmeyer C.J."/>
            <person name="Roe B.A."/>
            <person name="Shenoy N."/>
            <person name="Stanke M."/>
            <person name="Ter-Hovhannisyan V."/>
            <person name="Tunlid A."/>
            <person name="Velagapudi R."/>
            <person name="Vision T.J."/>
            <person name="Zeng Q."/>
            <person name="Zolan M.E."/>
            <person name="Pukkila P.J."/>
        </authorList>
    </citation>
    <scope>NUCLEOTIDE SEQUENCE [LARGE SCALE GENOMIC DNA]</scope>
    <source>
        <strain evidence="4">Okayama-7 / 130 / ATCC MYA-4618 / FGSC 9003</strain>
    </source>
</reference>
<sequence>MERRPKRLLSAVDNDDEAPISFPSELLNSIDDPEWHSPTKAQRTMVAPVKPRRRGALSQSRSKVQTNDNGGDDLTGSTAEWHQLPTRPRHDEVSEAMLELFVDAIHSYTAGFYHLHERLFVVQGWDVRRNQALDSWYHLEYLFISDAIHTVCTCPHGMEDEVLCIHRRFIESYDAGSLVQKGNESDTEIASAILFRQRAIPNSQATHSLFSVKSVSSASLKGRAIVSHKGSSPGSGIWRCSKDPGSQTCAHVNMALAQLTELYGELGEAVDGEHGVEVTDARQIEDLAHSNLVSISHEPILPPAWAVLPTDKSLYERPSPYRLPPSTPIKLDSKSSCPCAGTRTFYNPEHDTITRTCRVYTLTTVYVHQIQLQRCPQCPPSRRRFIGPDPRHEGLFNYNNSVLVSHELLDEYTSAYTSSETPFTAWVVQMQRRYDLSNTVFMGEDLFRTVWFAYVSLQGWENDMACKRCGPSPETVIWDGITVAFGRKHVTSSLRPPTVTSESSLVRKNVKYFPKQQLIGDPHLRKLIRVVLKGPGLGDENDDENDLAQPPTTSPSSVSQQEAHRRATLAREYLDRVSTVVDGLRGSCPALADLFRLQFGAVALESGRLGSSVYKNFFKQIAAEESVLQLVNYPSLLALREFLTHPETTDLTSLLSVPAVYTLLNHHTTMEEIIPIIQWIERVARETLRNLIVEAPLPSISPEVSTNPGTEKVEEDLDWKKTGCLYGMPKIRNRPKYPGLRGDQQKDKPDKRRGDRCGKYYSQYGQRRLTGGIMVAWCTHSICYGFHCIAESEGRDDVFSALVTRWPIAPKRVVYDFACALGPYCMLREPLFFANTLFAIDHFHSTGHSKCSPACFLSEYANVDPRLVPINSSAGECGNGVLKRIRKSVSYMSQTRAIIYTKVFLSAWNRQRARLAM</sequence>
<evidence type="ECO:0000256" key="1">
    <source>
        <dbReference type="SAM" id="MobiDB-lite"/>
    </source>
</evidence>
<dbReference type="HOGENOM" id="CLU_017505_0_0_1"/>
<dbReference type="KEGG" id="cci:CC1G_00607"/>